<dbReference type="InterPro" id="IPR055673">
    <property type="entry name" value="DUF7249"/>
</dbReference>
<accession>A0A7T7CLB9</accession>
<evidence type="ECO:0000313" key="2">
    <source>
        <dbReference type="Proteomes" id="UP000595806"/>
    </source>
</evidence>
<dbReference type="Pfam" id="PF23907">
    <property type="entry name" value="DUF7249"/>
    <property type="match status" value="1"/>
</dbReference>
<protein>
    <submittedName>
        <fullName evidence="1">Uncharacterized protein</fullName>
    </submittedName>
</protein>
<dbReference type="Proteomes" id="UP000595806">
    <property type="component" value="Segment"/>
</dbReference>
<keyword evidence="2" id="KW-1185">Reference proteome</keyword>
<reference evidence="1 2" key="1">
    <citation type="submission" date="2020-12" db="EMBL/GenBank/DDBJ databases">
        <authorList>
            <person name="Rakov C."/>
            <person name="Alkalay-Oren S."/>
            <person name="Coppenhagen-Glazer S."/>
            <person name="Hazan R."/>
        </authorList>
    </citation>
    <scope>NUCLEOTIDE SEQUENCE [LARGE SCALE GENOMIC DNA]</scope>
</reference>
<organism evidence="1 2">
    <name type="scientific">Providencia phage PSTRCR_114</name>
    <dbReference type="NCBI Taxonomy" id="2800824"/>
    <lineage>
        <taxon>Viruses</taxon>
        <taxon>Duplodnaviria</taxon>
        <taxon>Heunggongvirae</taxon>
        <taxon>Uroviricota</taxon>
        <taxon>Caudoviricetes</taxon>
        <taxon>Autographivirales</taxon>
        <taxon>Autoscriptoviridae</taxon>
        <taxon>Slopekvirinae</taxon>
        <taxon>Kakivirus</taxon>
        <taxon>Kakivirus PSTRCR114</taxon>
    </lineage>
</organism>
<dbReference type="EMBL" id="MW358930">
    <property type="protein sequence ID" value="QQK88449.1"/>
    <property type="molecule type" value="Genomic_DNA"/>
</dbReference>
<proteinExistence type="predicted"/>
<sequence length="91" mass="10594">MAKEYNGHRSWNAWNVSLWINNDEYLYTLAQEVCADAIKAGHTLDKAVTVLLERANLMGDRTPDGAMYNRLCVKLAIQDIYDEARKQYEYY</sequence>
<name>A0A7T7CLB9_9CAUD</name>
<evidence type="ECO:0000313" key="1">
    <source>
        <dbReference type="EMBL" id="QQK88449.1"/>
    </source>
</evidence>